<dbReference type="GO" id="GO:0098552">
    <property type="term" value="C:side of membrane"/>
    <property type="evidence" value="ECO:0007669"/>
    <property type="project" value="UniProtKB-KW"/>
</dbReference>
<dbReference type="OrthoDB" id="9900838at2759"/>
<feature type="region of interest" description="Disordered" evidence="4">
    <location>
        <begin position="1"/>
        <end position="42"/>
    </location>
</feature>
<dbReference type="Gene3D" id="2.10.60.10">
    <property type="entry name" value="CD59"/>
    <property type="match status" value="2"/>
</dbReference>
<evidence type="ECO:0000256" key="1">
    <source>
        <dbReference type="ARBA" id="ARBA00004589"/>
    </source>
</evidence>
<comment type="subcellular location">
    <subcellularLocation>
        <location evidence="1">Membrane</location>
        <topology evidence="1">Lipid-anchor</topology>
        <topology evidence="1">GPI-anchor</topology>
    </subcellularLocation>
</comment>
<evidence type="ECO:0000256" key="2">
    <source>
        <dbReference type="ARBA" id="ARBA00022622"/>
    </source>
</evidence>
<dbReference type="Proteomes" id="UP000694429">
    <property type="component" value="Unassembled WGS sequence"/>
</dbReference>
<keyword evidence="3" id="KW-0732">Signal</keyword>
<evidence type="ECO:0000313" key="7">
    <source>
        <dbReference type="Proteomes" id="UP000694429"/>
    </source>
</evidence>
<evidence type="ECO:0000256" key="4">
    <source>
        <dbReference type="SAM" id="MobiDB-lite"/>
    </source>
</evidence>
<feature type="domain" description="Snake toxin/toxin-like" evidence="5">
    <location>
        <begin position="103"/>
        <end position="137"/>
    </location>
</feature>
<dbReference type="InterPro" id="IPR018363">
    <property type="entry name" value="CD59_antigen_CS"/>
</dbReference>
<evidence type="ECO:0000256" key="3">
    <source>
        <dbReference type="ARBA" id="ARBA00022729"/>
    </source>
</evidence>
<organism evidence="6 7">
    <name type="scientific">Canis lupus familiaris</name>
    <name type="common">Dog</name>
    <name type="synonym">Canis familiaris</name>
    <dbReference type="NCBI Taxonomy" id="9615"/>
    <lineage>
        <taxon>Eukaryota</taxon>
        <taxon>Metazoa</taxon>
        <taxon>Chordata</taxon>
        <taxon>Craniata</taxon>
        <taxon>Vertebrata</taxon>
        <taxon>Euteleostomi</taxon>
        <taxon>Mammalia</taxon>
        <taxon>Eutheria</taxon>
        <taxon>Laurasiatheria</taxon>
        <taxon>Carnivora</taxon>
        <taxon>Caniformia</taxon>
        <taxon>Canidae</taxon>
        <taxon>Canis</taxon>
    </lineage>
</organism>
<dbReference type="FunFam" id="2.10.60.10:FF:000003">
    <property type="entry name" value="lymphocyte antigen 6E isoform X1"/>
    <property type="match status" value="1"/>
</dbReference>
<keyword evidence="2" id="KW-0336">GPI-anchor</keyword>
<reference evidence="6" key="1">
    <citation type="submission" date="2025-08" db="UniProtKB">
        <authorList>
            <consortium name="Ensembl"/>
        </authorList>
    </citation>
    <scope>IDENTIFICATION</scope>
</reference>
<keyword evidence="2" id="KW-0449">Lipoprotein</keyword>
<dbReference type="AlphaFoldDB" id="A0A8C0N4C6"/>
<protein>
    <submittedName>
        <fullName evidence="6">Secreted LY6/PLAUR domain containing 1</fullName>
    </submittedName>
</protein>
<dbReference type="CDD" id="cd23560">
    <property type="entry name" value="TFP_LU_ECD_SLURP1_like"/>
    <property type="match status" value="1"/>
</dbReference>
<name>A0A8C0N4C6_CANLF</name>
<gene>
    <name evidence="6" type="primary">SLURP1</name>
</gene>
<accession>A0A8C0N4C6</accession>
<dbReference type="InterPro" id="IPR051110">
    <property type="entry name" value="Ly-6/neurotoxin-like_GPI-ap"/>
</dbReference>
<dbReference type="Ensembl" id="ENSCAFT00030020960.1">
    <property type="protein sequence ID" value="ENSCAFP00030018281.1"/>
    <property type="gene ID" value="ENSCAFG00030011311.1"/>
</dbReference>
<feature type="compositionally biased region" description="Basic and acidic residues" evidence="4">
    <location>
        <begin position="1"/>
        <end position="30"/>
    </location>
</feature>
<keyword evidence="2" id="KW-0325">Glycoprotein</keyword>
<dbReference type="InterPro" id="IPR045860">
    <property type="entry name" value="Snake_toxin-like_sf"/>
</dbReference>
<dbReference type="InterPro" id="IPR035076">
    <property type="entry name" value="Toxin/TOLIP"/>
</dbReference>
<proteinExistence type="predicted"/>
<dbReference type="Pfam" id="PF00087">
    <property type="entry name" value="Toxin_TOLIP"/>
    <property type="match status" value="2"/>
</dbReference>
<dbReference type="PANTHER" id="PTHR16983">
    <property type="entry name" value="UPAR/LY6 DOMAIN-CONTAINING PROTEIN"/>
    <property type="match status" value="1"/>
</dbReference>
<sequence>MGRDKEGRGVPTEERGAQWRREGVRGREGRASTSLPPTGNPIPLIRLADRLGGCTGCPLARRQARGERAEVRCEDPTMMGTRLVLLVLLLATWGERGERVVALRCYTCHEPTAVSSCATIATCGTNETMCKTTLYSLETGEAFRCFTCELPTPVSLCKNISVCKPEDTACKTTLLQIESEYPFHQSPMVTRSCSSSCIATDPDSIGAAHLVFCCFHDLCNSVQASRLLGHLP</sequence>
<feature type="domain" description="Snake toxin/toxin-like" evidence="5">
    <location>
        <begin position="144"/>
        <end position="220"/>
    </location>
</feature>
<evidence type="ECO:0000259" key="5">
    <source>
        <dbReference type="Pfam" id="PF00087"/>
    </source>
</evidence>
<dbReference type="PANTHER" id="PTHR16983:SF16">
    <property type="entry name" value="UPAR_LY6 DOMAIN-CONTAINING PROTEIN"/>
    <property type="match status" value="1"/>
</dbReference>
<evidence type="ECO:0000313" key="6">
    <source>
        <dbReference type="Ensembl" id="ENSCAFP00030018281.1"/>
    </source>
</evidence>
<dbReference type="SUPFAM" id="SSF57302">
    <property type="entry name" value="Snake toxin-like"/>
    <property type="match status" value="1"/>
</dbReference>
<keyword evidence="2" id="KW-0472">Membrane</keyword>
<dbReference type="PROSITE" id="PS00983">
    <property type="entry name" value="LY6_UPAR"/>
    <property type="match status" value="2"/>
</dbReference>